<reference evidence="2 3" key="1">
    <citation type="submission" date="2022-03" db="EMBL/GenBank/DDBJ databases">
        <title>Hymenobactersp. isolated from the air.</title>
        <authorList>
            <person name="Won M."/>
            <person name="Kwon S.-W."/>
        </authorList>
    </citation>
    <scope>NUCLEOTIDE SEQUENCE [LARGE SCALE GENOMIC DNA]</scope>
    <source>
        <strain evidence="2 3">KACC 21982</strain>
    </source>
</reference>
<keyword evidence="1" id="KW-1133">Transmembrane helix</keyword>
<feature type="transmembrane region" description="Helical" evidence="1">
    <location>
        <begin position="20"/>
        <end position="39"/>
    </location>
</feature>
<gene>
    <name evidence="2" type="ORF">MTX78_03220</name>
</gene>
<evidence type="ECO:0000256" key="1">
    <source>
        <dbReference type="SAM" id="Phobius"/>
    </source>
</evidence>
<keyword evidence="1" id="KW-0472">Membrane</keyword>
<dbReference type="Proteomes" id="UP000831113">
    <property type="component" value="Chromosome"/>
</dbReference>
<dbReference type="RefSeq" id="WP_243799856.1">
    <property type="nucleotide sequence ID" value="NZ_CP094669.1"/>
</dbReference>
<feature type="transmembrane region" description="Helical" evidence="1">
    <location>
        <begin position="51"/>
        <end position="72"/>
    </location>
</feature>
<dbReference type="EMBL" id="CP094669">
    <property type="protein sequence ID" value="UOG75610.1"/>
    <property type="molecule type" value="Genomic_DNA"/>
</dbReference>
<proteinExistence type="predicted"/>
<organism evidence="2 3">
    <name type="scientific">Hymenobacter tibetensis</name>
    <dbReference type="NCBI Taxonomy" id="497967"/>
    <lineage>
        <taxon>Bacteria</taxon>
        <taxon>Pseudomonadati</taxon>
        <taxon>Bacteroidota</taxon>
        <taxon>Cytophagia</taxon>
        <taxon>Cytophagales</taxon>
        <taxon>Hymenobacteraceae</taxon>
        <taxon>Hymenobacter</taxon>
    </lineage>
</organism>
<keyword evidence="3" id="KW-1185">Reference proteome</keyword>
<sequence>MSQAILLFTAPYAGVEKATAGETILIITLYSIMTLLNFLPTILGRKKNDVFVIFILNLLFTWTIIGWLYALYLSLRKSSVISASVAHLFEPSKNNLLT</sequence>
<evidence type="ECO:0000313" key="2">
    <source>
        <dbReference type="EMBL" id="UOG75610.1"/>
    </source>
</evidence>
<dbReference type="Pfam" id="PF14373">
    <property type="entry name" value="Imm_superinfect"/>
    <property type="match status" value="1"/>
</dbReference>
<evidence type="ECO:0000313" key="3">
    <source>
        <dbReference type="Proteomes" id="UP000831113"/>
    </source>
</evidence>
<protein>
    <submittedName>
        <fullName evidence="2">Superinfection immunity protein</fullName>
    </submittedName>
</protein>
<name>A0ABY4CZD2_9BACT</name>
<accession>A0ABY4CZD2</accession>
<keyword evidence="1" id="KW-0812">Transmembrane</keyword>
<dbReference type="InterPro" id="IPR016410">
    <property type="entry name" value="Phage_imm"/>
</dbReference>